<dbReference type="RefSeq" id="WP_344991323.1">
    <property type="nucleotide sequence ID" value="NZ_BAAAXV010000005.1"/>
</dbReference>
<reference evidence="3 4" key="1">
    <citation type="submission" date="2024-09" db="EMBL/GenBank/DDBJ databases">
        <authorList>
            <person name="Sun Q."/>
            <person name="Mori K."/>
        </authorList>
    </citation>
    <scope>NUCLEOTIDE SEQUENCE [LARGE SCALE GENOMIC DNA]</scope>
    <source>
        <strain evidence="3 4">JCM 3143</strain>
    </source>
</reference>
<sequence length="103" mass="10424">MSKGMFVAAAFGLVVAGMAPPAPAVAKVLKCDAVVQRQGSDLGVAACSNPTGETWMFRAVVVCRRALDVLGEWVTLPPGGYGQSQGTCDSAGPGSVGVEEKLA</sequence>
<evidence type="ECO:0008006" key="5">
    <source>
        <dbReference type="Google" id="ProtNLM"/>
    </source>
</evidence>
<accession>A0ABV5RVK0</accession>
<name>A0ABV5RVK0_9ACTN</name>
<feature type="signal peptide" evidence="2">
    <location>
        <begin position="1"/>
        <end position="24"/>
    </location>
</feature>
<evidence type="ECO:0000256" key="2">
    <source>
        <dbReference type="SAM" id="SignalP"/>
    </source>
</evidence>
<keyword evidence="2" id="KW-0732">Signal</keyword>
<protein>
    <recommendedName>
        <fullName evidence="5">Secreted protein</fullName>
    </recommendedName>
</protein>
<feature type="chain" id="PRO_5045887234" description="Secreted protein" evidence="2">
    <location>
        <begin position="25"/>
        <end position="103"/>
    </location>
</feature>
<evidence type="ECO:0000313" key="3">
    <source>
        <dbReference type="EMBL" id="MFB9623470.1"/>
    </source>
</evidence>
<evidence type="ECO:0000313" key="4">
    <source>
        <dbReference type="Proteomes" id="UP001589532"/>
    </source>
</evidence>
<dbReference type="EMBL" id="JBHMBW010000007">
    <property type="protein sequence ID" value="MFB9623470.1"/>
    <property type="molecule type" value="Genomic_DNA"/>
</dbReference>
<organism evidence="3 4">
    <name type="scientific">Nonomuraea helvata</name>
    <dbReference type="NCBI Taxonomy" id="37484"/>
    <lineage>
        <taxon>Bacteria</taxon>
        <taxon>Bacillati</taxon>
        <taxon>Actinomycetota</taxon>
        <taxon>Actinomycetes</taxon>
        <taxon>Streptosporangiales</taxon>
        <taxon>Streptosporangiaceae</taxon>
        <taxon>Nonomuraea</taxon>
    </lineage>
</organism>
<comment type="caution">
    <text evidence="3">The sequence shown here is derived from an EMBL/GenBank/DDBJ whole genome shotgun (WGS) entry which is preliminary data.</text>
</comment>
<gene>
    <name evidence="3" type="ORF">ACFFSA_10305</name>
</gene>
<evidence type="ECO:0000256" key="1">
    <source>
        <dbReference type="SAM" id="MobiDB-lite"/>
    </source>
</evidence>
<feature type="region of interest" description="Disordered" evidence="1">
    <location>
        <begin position="82"/>
        <end position="103"/>
    </location>
</feature>
<dbReference type="Proteomes" id="UP001589532">
    <property type="component" value="Unassembled WGS sequence"/>
</dbReference>
<keyword evidence="4" id="KW-1185">Reference proteome</keyword>
<proteinExistence type="predicted"/>